<keyword evidence="3" id="KW-1185">Reference proteome</keyword>
<dbReference type="InterPro" id="IPR052766">
    <property type="entry name" value="S41A_metabolite_peptidase"/>
</dbReference>
<dbReference type="Proteomes" id="UP000014680">
    <property type="component" value="Unassembled WGS sequence"/>
</dbReference>
<dbReference type="GeneID" id="14882761"/>
<keyword evidence="1" id="KW-0732">Signal</keyword>
<organism evidence="2 3">
    <name type="scientific">Entamoeba invadens IP1</name>
    <dbReference type="NCBI Taxonomy" id="370355"/>
    <lineage>
        <taxon>Eukaryota</taxon>
        <taxon>Amoebozoa</taxon>
        <taxon>Evosea</taxon>
        <taxon>Archamoebae</taxon>
        <taxon>Mastigamoebida</taxon>
        <taxon>Entamoebidae</taxon>
        <taxon>Entamoeba</taxon>
    </lineage>
</organism>
<dbReference type="KEGG" id="eiv:EIN_467250"/>
<reference evidence="2 3" key="1">
    <citation type="submission" date="2012-10" db="EMBL/GenBank/DDBJ databases">
        <authorList>
            <person name="Zafar N."/>
            <person name="Inman J."/>
            <person name="Hall N."/>
            <person name="Lorenzi H."/>
            <person name="Caler E."/>
        </authorList>
    </citation>
    <scope>NUCLEOTIDE SEQUENCE [LARGE SCALE GENOMIC DNA]</scope>
    <source>
        <strain evidence="2 3">IP1</strain>
    </source>
</reference>
<dbReference type="VEuPathDB" id="AmoebaDB:EIN_467250"/>
<feature type="signal peptide" evidence="1">
    <location>
        <begin position="1"/>
        <end position="18"/>
    </location>
</feature>
<dbReference type="InterPro" id="IPR009030">
    <property type="entry name" value="Growth_fac_rcpt_cys_sf"/>
</dbReference>
<name>A0A0A1TYQ3_ENTIV</name>
<dbReference type="RefSeq" id="XP_004183007.1">
    <property type="nucleotide sequence ID" value="XM_004182959.1"/>
</dbReference>
<dbReference type="SUPFAM" id="SSF57184">
    <property type="entry name" value="Growth factor receptor domain"/>
    <property type="match status" value="1"/>
</dbReference>
<dbReference type="PANTHER" id="PTHR37049:SF4">
    <property type="entry name" value="RHODANESE DOMAIN-CONTAINING PROTEIN"/>
    <property type="match status" value="1"/>
</dbReference>
<dbReference type="PANTHER" id="PTHR37049">
    <property type="entry name" value="PEPTIDASE S41 FAMILY PROTEIN"/>
    <property type="match status" value="1"/>
</dbReference>
<protein>
    <submittedName>
        <fullName evidence="2">Uncharacterized protein</fullName>
    </submittedName>
</protein>
<evidence type="ECO:0000256" key="1">
    <source>
        <dbReference type="SAM" id="SignalP"/>
    </source>
</evidence>
<feature type="chain" id="PRO_5001990678" evidence="1">
    <location>
        <begin position="19"/>
        <end position="1015"/>
    </location>
</feature>
<dbReference type="Gene3D" id="3.90.226.10">
    <property type="entry name" value="2-enoyl-CoA Hydratase, Chain A, domain 1"/>
    <property type="match status" value="1"/>
</dbReference>
<evidence type="ECO:0000313" key="2">
    <source>
        <dbReference type="EMBL" id="ELP83661.1"/>
    </source>
</evidence>
<proteinExistence type="predicted"/>
<accession>A0A0A1TYQ3</accession>
<dbReference type="EMBL" id="KB207240">
    <property type="protein sequence ID" value="ELP83661.1"/>
    <property type="molecule type" value="Genomic_DNA"/>
</dbReference>
<dbReference type="AlphaFoldDB" id="A0A0A1TYQ3"/>
<gene>
    <name evidence="2" type="ORF">EIN_467250</name>
</gene>
<evidence type="ECO:0000313" key="3">
    <source>
        <dbReference type="Proteomes" id="UP000014680"/>
    </source>
</evidence>
<dbReference type="InterPro" id="IPR029045">
    <property type="entry name" value="ClpP/crotonase-like_dom_sf"/>
</dbReference>
<dbReference type="SUPFAM" id="SSF52096">
    <property type="entry name" value="ClpP/crotonase"/>
    <property type="match status" value="1"/>
</dbReference>
<sequence length="1015" mass="116422">MFLIFICPLLVFSQCSETYCEYAAGIGEMRTETITKPKAVEFFNKFNEYLQAYAFRDIAKQPPQPPENSTYYQKYDMDLFADEIKKYLDEQGENVVFHDLFVKMVNMIGGPRDLHLSLSPNNFDHKVCSFYVVNMATFIFENGKVFARVPAQIFNTSPVKIYGADKVKTVYNKFNVPVISINGIDPTKFIADYAYKYFLLKNVNGAVTYFIRSFTGCPYYSVPIKAEDTDFVIQFEDGSNATWSTKLWNIRSESAAISESELFARKFLERKIKENTRRSERNYREGILEGKIDIISPELFDKMDERIENKMNEFMGRKLKRNNKPIPLFLEPPLIKQNAKNSNLNDEMSYPENQQDIISQNEYKVLTRNSKEFNKLSSQIDAKIDLLFTTKKHTLPVKSEGLFNYTLDGVLACGQRVFFDIRYNFLEVSSFSSEQLTDFLAYAAECGEIFNSNTDPIVIVLPRNGGGFVDAEDFLYKIISPSTNYEKANVARISESSEKVLRNGFGALIEDPVTHIRRVPRSNSYYDGDLGDFYNKPDSEFYGENKEVEFKHIQKSHLIENTRDFPTVNARKKNQIVVFSDHFCFSACSLFTYHFSEKKSAITATYSGLPDSTFRNLGESPTAVIQDDYIHDGLETVVKDMGFKMGISYLPTLPLNESDLVPNEYKVHQPMEHTNIQFYYGDEQSVDEFLEVAEAYIEKYKNWCETGELKEDIKCSENNASEVWGRLCENEYFNMDKCVFVRCADKYFYNNETKACQIVECEEGQNITYNSKCTQNSDSEMWGSPCINNVLDSNNCSFMECKTGYLRDEIKNMCYKKECEDSTQIVENIKCPQASISELWGIKCINGRYNTENCEFMSCKSGYMYDDIKKTCVVQSSSCKDGEIRIDQMCKETSEKEFWAAKCVNGKYDNTNCVFYDCTPGYELNSDKECVKKTVCNEGAILPTKLCKDAKDGEIWAAKCINGSFNYTNCEFAQCDDGYTLSDDTNKRCVKNGENTDSATILCVVTLTLLMVILV</sequence>